<dbReference type="InterPro" id="IPR020573">
    <property type="entry name" value="UDP_GlcNAc_AcTrfase_non-rep"/>
</dbReference>
<feature type="active site" description="Proton acceptor" evidence="7">
    <location>
        <position position="242"/>
    </location>
</feature>
<evidence type="ECO:0000313" key="10">
    <source>
        <dbReference type="Proteomes" id="UP001500298"/>
    </source>
</evidence>
<name>A0ABP9DK72_9BACT</name>
<comment type="caution">
    <text evidence="9">The sequence shown here is derived from an EMBL/GenBank/DDBJ whole genome shotgun (WGS) entry which is preliminary data.</text>
</comment>
<dbReference type="PANTHER" id="PTHR43378">
    <property type="entry name" value="UDP-3-O-ACYLGLUCOSAMINE N-ACYLTRANSFERASE"/>
    <property type="match status" value="1"/>
</dbReference>
<evidence type="ECO:0000256" key="5">
    <source>
        <dbReference type="ARBA" id="ARBA00023098"/>
    </source>
</evidence>
<feature type="domain" description="UDP-3-O-[3-hydroxymyristoyl] glucosamine N-acyltransferase non-repeat region" evidence="8">
    <location>
        <begin position="23"/>
        <end position="89"/>
    </location>
</feature>
<sequence>MEISIDQIAAILGGKVEGNGTVMINDVAKIQEGRTGTISFLANMKYEEFLYTTAASAVIVSEGFVPKKEVSAALIYVKDAYSAFTQLLKEYEKMITPKKSGIESPVFIDDSAQIGEGEYIGAFAYIGKGVKIGKNVKIYPHVYIGDNVEIGDDVTLFAGAKVNHGCKIGNHCTLQAGAVIGSEGFGFAPQEDGTYSTIPQLGRVVLEDHVDIGANTTIDRATIGDTLIREGVKLDNLIQIGHNVVIGKHTVMAAQVGVAGSSEVGEHCMLGGQVGLAGHLKVADKVMLAAQTGVPNDIEQEGAKMMGYPAISSTSFIRSHMVFTKLPELLQRIRKLEKKLKEL</sequence>
<keyword evidence="4 7" id="KW-0677">Repeat</keyword>
<dbReference type="PANTHER" id="PTHR43378:SF2">
    <property type="entry name" value="UDP-3-O-ACYLGLUCOSAMINE N-ACYLTRANSFERASE 1, MITOCHONDRIAL-RELATED"/>
    <property type="match status" value="1"/>
</dbReference>
<dbReference type="NCBIfam" id="TIGR01853">
    <property type="entry name" value="lipid_A_lpxD"/>
    <property type="match status" value="1"/>
</dbReference>
<keyword evidence="10" id="KW-1185">Reference proteome</keyword>
<comment type="catalytic activity">
    <reaction evidence="7">
        <text>a UDP-3-O-[(3R)-3-hydroxyacyl]-alpha-D-glucosamine + a (3R)-hydroxyacyl-[ACP] = a UDP-2-N,3-O-bis[(3R)-3-hydroxyacyl]-alpha-D-glucosamine + holo-[ACP] + H(+)</text>
        <dbReference type="Rhea" id="RHEA:53836"/>
        <dbReference type="Rhea" id="RHEA-COMP:9685"/>
        <dbReference type="Rhea" id="RHEA-COMP:9945"/>
        <dbReference type="ChEBI" id="CHEBI:15378"/>
        <dbReference type="ChEBI" id="CHEBI:64479"/>
        <dbReference type="ChEBI" id="CHEBI:78827"/>
        <dbReference type="ChEBI" id="CHEBI:137740"/>
        <dbReference type="ChEBI" id="CHEBI:137748"/>
        <dbReference type="EC" id="2.3.1.191"/>
    </reaction>
</comment>
<dbReference type="HAMAP" id="MF_00523">
    <property type="entry name" value="LpxD"/>
    <property type="match status" value="1"/>
</dbReference>
<dbReference type="NCBIfam" id="NF002060">
    <property type="entry name" value="PRK00892.1"/>
    <property type="match status" value="1"/>
</dbReference>
<evidence type="ECO:0000256" key="6">
    <source>
        <dbReference type="ARBA" id="ARBA00023315"/>
    </source>
</evidence>
<dbReference type="Proteomes" id="UP001500298">
    <property type="component" value="Unassembled WGS sequence"/>
</dbReference>
<dbReference type="Gene3D" id="2.160.10.10">
    <property type="entry name" value="Hexapeptide repeat proteins"/>
    <property type="match status" value="1"/>
</dbReference>
<dbReference type="EMBL" id="BAABJX010000062">
    <property type="protein sequence ID" value="GAA4849226.1"/>
    <property type="molecule type" value="Genomic_DNA"/>
</dbReference>
<evidence type="ECO:0000313" key="9">
    <source>
        <dbReference type="EMBL" id="GAA4849226.1"/>
    </source>
</evidence>
<organism evidence="9 10">
    <name type="scientific">Algivirga pacifica</name>
    <dbReference type="NCBI Taxonomy" id="1162670"/>
    <lineage>
        <taxon>Bacteria</taxon>
        <taxon>Pseudomonadati</taxon>
        <taxon>Bacteroidota</taxon>
        <taxon>Cytophagia</taxon>
        <taxon>Cytophagales</taxon>
        <taxon>Flammeovirgaceae</taxon>
        <taxon>Algivirga</taxon>
    </lineage>
</organism>
<protein>
    <recommendedName>
        <fullName evidence="7">UDP-3-O-acylglucosamine N-acyltransferase</fullName>
        <ecNumber evidence="7">2.3.1.191</ecNumber>
    </recommendedName>
</protein>
<accession>A0ABP9DK72</accession>
<comment type="function">
    <text evidence="7">Catalyzes the N-acylation of UDP-3-O-acylglucosamine using 3-hydroxyacyl-ACP as the acyl donor. Is involved in the biosynthesis of lipid A, a phosphorylated glycolipid that anchors the lipopolysaccharide to the outer membrane of the cell.</text>
</comment>
<dbReference type="EC" id="2.3.1.191" evidence="7"/>
<comment type="pathway">
    <text evidence="7">Bacterial outer membrane biogenesis; LPS lipid A biosynthesis.</text>
</comment>
<evidence type="ECO:0000256" key="2">
    <source>
        <dbReference type="ARBA" id="ARBA00022556"/>
    </source>
</evidence>
<keyword evidence="5 7" id="KW-0443">Lipid metabolism</keyword>
<evidence type="ECO:0000259" key="8">
    <source>
        <dbReference type="Pfam" id="PF04613"/>
    </source>
</evidence>
<dbReference type="Pfam" id="PF04613">
    <property type="entry name" value="LpxD"/>
    <property type="match status" value="1"/>
</dbReference>
<proteinExistence type="inferred from homology"/>
<dbReference type="RefSeq" id="WP_345374624.1">
    <property type="nucleotide sequence ID" value="NZ_BAABJX010000062.1"/>
</dbReference>
<keyword evidence="1 7" id="KW-0444">Lipid biosynthesis</keyword>
<dbReference type="Pfam" id="PF00132">
    <property type="entry name" value="Hexapep"/>
    <property type="match status" value="2"/>
</dbReference>
<dbReference type="CDD" id="cd03352">
    <property type="entry name" value="LbH_LpxD"/>
    <property type="match status" value="1"/>
</dbReference>
<evidence type="ECO:0000256" key="1">
    <source>
        <dbReference type="ARBA" id="ARBA00022516"/>
    </source>
</evidence>
<evidence type="ECO:0000256" key="4">
    <source>
        <dbReference type="ARBA" id="ARBA00022737"/>
    </source>
</evidence>
<dbReference type="InterPro" id="IPR007691">
    <property type="entry name" value="LpxD"/>
</dbReference>
<evidence type="ECO:0000256" key="3">
    <source>
        <dbReference type="ARBA" id="ARBA00022679"/>
    </source>
</evidence>
<dbReference type="InterPro" id="IPR001451">
    <property type="entry name" value="Hexapep"/>
</dbReference>
<keyword evidence="6 7" id="KW-0012">Acyltransferase</keyword>
<comment type="similarity">
    <text evidence="7">Belongs to the transferase hexapeptide repeat family. LpxD subfamily.</text>
</comment>
<dbReference type="InterPro" id="IPR011004">
    <property type="entry name" value="Trimer_LpxA-like_sf"/>
</dbReference>
<keyword evidence="3 7" id="KW-0808">Transferase</keyword>
<dbReference type="Gene3D" id="3.40.1390.10">
    <property type="entry name" value="MurE/MurF, N-terminal domain"/>
    <property type="match status" value="1"/>
</dbReference>
<reference evidence="10" key="1">
    <citation type="journal article" date="2019" name="Int. J. Syst. Evol. Microbiol.">
        <title>The Global Catalogue of Microorganisms (GCM) 10K type strain sequencing project: providing services to taxonomists for standard genome sequencing and annotation.</title>
        <authorList>
            <consortium name="The Broad Institute Genomics Platform"/>
            <consortium name="The Broad Institute Genome Sequencing Center for Infectious Disease"/>
            <person name="Wu L."/>
            <person name="Ma J."/>
        </authorList>
    </citation>
    <scope>NUCLEOTIDE SEQUENCE [LARGE SCALE GENOMIC DNA]</scope>
    <source>
        <strain evidence="10">JCM 18326</strain>
    </source>
</reference>
<comment type="subunit">
    <text evidence="7">Homotrimer.</text>
</comment>
<gene>
    <name evidence="7 9" type="primary">lpxD</name>
    <name evidence="9" type="ORF">GCM10023331_37370</name>
</gene>
<dbReference type="SUPFAM" id="SSF51161">
    <property type="entry name" value="Trimeric LpxA-like enzymes"/>
    <property type="match status" value="1"/>
</dbReference>
<evidence type="ECO:0000256" key="7">
    <source>
        <dbReference type="HAMAP-Rule" id="MF_00523"/>
    </source>
</evidence>
<keyword evidence="2 7" id="KW-0441">Lipid A biosynthesis</keyword>